<feature type="region of interest" description="Disordered" evidence="1">
    <location>
        <begin position="1"/>
        <end position="283"/>
    </location>
</feature>
<proteinExistence type="predicted"/>
<feature type="region of interest" description="Disordered" evidence="1">
    <location>
        <begin position="617"/>
        <end position="811"/>
    </location>
</feature>
<feature type="compositionally biased region" description="Acidic residues" evidence="1">
    <location>
        <begin position="654"/>
        <end position="668"/>
    </location>
</feature>
<feature type="compositionally biased region" description="Basic and acidic residues" evidence="1">
    <location>
        <begin position="745"/>
        <end position="765"/>
    </location>
</feature>
<comment type="caution">
    <text evidence="2">The sequence shown here is derived from an EMBL/GenBank/DDBJ whole genome shotgun (WGS) entry which is preliminary data.</text>
</comment>
<gene>
    <name evidence="2" type="ORF">LTR05_002677</name>
</gene>
<feature type="compositionally biased region" description="Basic and acidic residues" evidence="1">
    <location>
        <begin position="627"/>
        <end position="653"/>
    </location>
</feature>
<dbReference type="Proteomes" id="UP001309876">
    <property type="component" value="Unassembled WGS sequence"/>
</dbReference>
<protein>
    <submittedName>
        <fullName evidence="2">Uncharacterized protein</fullName>
    </submittedName>
</protein>
<feature type="region of interest" description="Disordered" evidence="1">
    <location>
        <begin position="521"/>
        <end position="605"/>
    </location>
</feature>
<feature type="compositionally biased region" description="Basic and acidic residues" evidence="1">
    <location>
        <begin position="191"/>
        <end position="208"/>
    </location>
</feature>
<feature type="region of interest" description="Disordered" evidence="1">
    <location>
        <begin position="825"/>
        <end position="851"/>
    </location>
</feature>
<feature type="region of interest" description="Disordered" evidence="1">
    <location>
        <begin position="360"/>
        <end position="379"/>
    </location>
</feature>
<evidence type="ECO:0000313" key="3">
    <source>
        <dbReference type="Proteomes" id="UP001309876"/>
    </source>
</evidence>
<feature type="compositionally biased region" description="Polar residues" evidence="1">
    <location>
        <begin position="1"/>
        <end position="11"/>
    </location>
</feature>
<sequence>MTRDSVPTASEYTDLGSPDPLADSPPEDSTVMTITRSRSKSRTTADGEALYDRRSKSAEVNLSPSKMVFEQNMSPLRIKVTVEAESEDAAGQNAGSRRRQTITRTMKVPLKDASSPTKSDKSTTRSRPRKSSGSGGARGRRRRSITNLDVDAVTNDANDEDWTAKLPRKRGTSTKRTTHSSRKSSSNVNDFRVREDESSVSAGHKEDEQLAIDASPTMEEVDLNSVSTRPDLTIAKHKDHLKNNKQVQGNRKVSVNSAASYPTPSPTASDHRPSDNLLDEGDHLAPAGLDTVMESEAFTMIDLDTLPSVRHMKNTPDYPTIPALIDEENEENQGDLVRGVQHSNPEEVEAPSIAVTQDETDFSGNLSSSPLSTTQGQKPKPYSIAHLQLPSSTNVQRHRLVTPMPVSQNPFSSPKLPSPPRAPISESKDRPLIHSDDAVQATNTLHHAVTPEKDINDEKNDIYEEALFGGFSRDTRRELRAELRFGEELGKRQVRAAEDAFEATQAELEEERRQDRLENIEQAKQTEAVIVMDDDSPTGEHADDSDGVEDTMGDIWLAEAKKPSSSPKELTDHARKAEKPIELPKRRLIPSPWKRGQQIEESYQSADESITGLFWKHTANNTGKRVSSSDRRRSGMYDAEHMVIRTPRRLTEREEPDNEDQDLEDENFDVARGNLQWRTAADVVEEETSELEAGQQSSDPILEEPHAEVGTTKLYETNLDDVPEQDLLSPSQGQSDGKQQQQDYLYEHDSTYSSISDHDSPEPYRQRTSLPNSKERPHTPRSALKGGRGSFGQAIRFGNGNGNGNGNEDTNMRKVVWAKRSSCMNEQWEESTTSVRSSQTTNDDETPTPRPVLQLEASFQVDPQPPIAAQAEDRGWFGWFSKSDQAPIGQSNGTKPEQNTQVQHAPSFSALDGSSDESSFVPTSRHTSIEFSVKDIRTQNQKVDFQPINNHDGHLSRKSASPSSSETSTKTPSYLLAPSYPSDPSRDASIPMNTSGDFTDTHFRTLQIISRKSKRARFHAPEFPGEIRPGILELVGEENWKLKIDESPTMGEDGLFEFAIGATEARVLERFMREVEHGYGQEEVEWGWSIAYLAEKLGRLVVGEIVRREEKEAARIMDAVKGLRA</sequence>
<feature type="compositionally biased region" description="Basic residues" evidence="1">
    <location>
        <begin position="166"/>
        <end position="182"/>
    </location>
</feature>
<feature type="compositionally biased region" description="Polar residues" evidence="1">
    <location>
        <begin position="882"/>
        <end position="906"/>
    </location>
</feature>
<reference evidence="2 3" key="1">
    <citation type="submission" date="2023-08" db="EMBL/GenBank/DDBJ databases">
        <title>Black Yeasts Isolated from many extreme environments.</title>
        <authorList>
            <person name="Coleine C."/>
            <person name="Stajich J.E."/>
            <person name="Selbmann L."/>
        </authorList>
    </citation>
    <scope>NUCLEOTIDE SEQUENCE [LARGE SCALE GENOMIC DNA]</scope>
    <source>
        <strain evidence="2 3">CCFEE 5910</strain>
    </source>
</reference>
<feature type="compositionally biased region" description="Polar residues" evidence="1">
    <location>
        <begin position="360"/>
        <end position="377"/>
    </location>
</feature>
<organism evidence="2 3">
    <name type="scientific">Lithohypha guttulata</name>
    <dbReference type="NCBI Taxonomy" id="1690604"/>
    <lineage>
        <taxon>Eukaryota</taxon>
        <taxon>Fungi</taxon>
        <taxon>Dikarya</taxon>
        <taxon>Ascomycota</taxon>
        <taxon>Pezizomycotina</taxon>
        <taxon>Eurotiomycetes</taxon>
        <taxon>Chaetothyriomycetidae</taxon>
        <taxon>Chaetothyriales</taxon>
        <taxon>Trichomeriaceae</taxon>
        <taxon>Lithohypha</taxon>
    </lineage>
</organism>
<feature type="compositionally biased region" description="Low complexity" evidence="1">
    <location>
        <begin position="731"/>
        <end position="743"/>
    </location>
</feature>
<feature type="compositionally biased region" description="Polar residues" evidence="1">
    <location>
        <begin position="825"/>
        <end position="841"/>
    </location>
</feature>
<feature type="compositionally biased region" description="Polar residues" evidence="1">
    <location>
        <begin position="244"/>
        <end position="268"/>
    </location>
</feature>
<feature type="compositionally biased region" description="Basic and acidic residues" evidence="1">
    <location>
        <begin position="569"/>
        <end position="585"/>
    </location>
</feature>
<dbReference type="AlphaFoldDB" id="A0AAN7T5D8"/>
<dbReference type="EMBL" id="JAVRRJ010000002">
    <property type="protein sequence ID" value="KAK5088459.1"/>
    <property type="molecule type" value="Genomic_DNA"/>
</dbReference>
<feature type="compositionally biased region" description="Low complexity" evidence="1">
    <location>
        <begin position="958"/>
        <end position="973"/>
    </location>
</feature>
<keyword evidence="3" id="KW-1185">Reference proteome</keyword>
<evidence type="ECO:0000313" key="2">
    <source>
        <dbReference type="EMBL" id="KAK5088459.1"/>
    </source>
</evidence>
<feature type="region of interest" description="Disordered" evidence="1">
    <location>
        <begin position="945"/>
        <end position="996"/>
    </location>
</feature>
<evidence type="ECO:0000256" key="1">
    <source>
        <dbReference type="SAM" id="MobiDB-lite"/>
    </source>
</evidence>
<accession>A0AAN7T5D8</accession>
<name>A0AAN7T5D8_9EURO</name>
<feature type="region of interest" description="Disordered" evidence="1">
    <location>
        <begin position="404"/>
        <end position="429"/>
    </location>
</feature>
<feature type="region of interest" description="Disordered" evidence="1">
    <location>
        <begin position="880"/>
        <end position="923"/>
    </location>
</feature>